<dbReference type="GO" id="GO:0042597">
    <property type="term" value="C:periplasmic space"/>
    <property type="evidence" value="ECO:0007669"/>
    <property type="project" value="UniProtKB-SubCell"/>
</dbReference>
<dbReference type="NCBIfam" id="TIGR03170">
    <property type="entry name" value="flgA_cterm"/>
    <property type="match status" value="1"/>
</dbReference>
<dbReference type="AlphaFoldDB" id="A0A9X2CEN5"/>
<keyword evidence="5 7" id="KW-0574">Periplasm</keyword>
<dbReference type="RefSeq" id="WP_248951477.1">
    <property type="nucleotide sequence ID" value="NZ_JAKILB010000015.1"/>
</dbReference>
<keyword evidence="11" id="KW-0969">Cilium</keyword>
<accession>A0A9X2CEN5</accession>
<keyword evidence="9" id="KW-1133">Transmembrane helix</keyword>
<keyword evidence="9" id="KW-0812">Transmembrane</keyword>
<evidence type="ECO:0000256" key="2">
    <source>
        <dbReference type="ARBA" id="ARBA00010474"/>
    </source>
</evidence>
<evidence type="ECO:0000256" key="5">
    <source>
        <dbReference type="ARBA" id="ARBA00022764"/>
    </source>
</evidence>
<evidence type="ECO:0000256" key="7">
    <source>
        <dbReference type="RuleBase" id="RU362063"/>
    </source>
</evidence>
<keyword evidence="12" id="KW-1185">Reference proteome</keyword>
<feature type="domain" description="SAF" evidence="10">
    <location>
        <begin position="123"/>
        <end position="185"/>
    </location>
</feature>
<evidence type="ECO:0000256" key="1">
    <source>
        <dbReference type="ARBA" id="ARBA00004418"/>
    </source>
</evidence>
<organism evidence="11 12">
    <name type="scientific">Shewanella pneumatophori</name>
    <dbReference type="NCBI Taxonomy" id="314092"/>
    <lineage>
        <taxon>Bacteria</taxon>
        <taxon>Pseudomonadati</taxon>
        <taxon>Pseudomonadota</taxon>
        <taxon>Gammaproteobacteria</taxon>
        <taxon>Alteromonadales</taxon>
        <taxon>Shewanellaceae</taxon>
        <taxon>Shewanella</taxon>
    </lineage>
</organism>
<evidence type="ECO:0000256" key="3">
    <source>
        <dbReference type="ARBA" id="ARBA00014754"/>
    </source>
</evidence>
<reference evidence="11" key="1">
    <citation type="submission" date="2022-01" db="EMBL/GenBank/DDBJ databases">
        <title>Whole genome-based taxonomy of the Shewanellaceae.</title>
        <authorList>
            <person name="Martin-Rodriguez A.J."/>
        </authorList>
    </citation>
    <scope>NUCLEOTIDE SEQUENCE</scope>
    <source>
        <strain evidence="11">KCTC 23973</strain>
    </source>
</reference>
<sequence>MVCSKYASANGICISYFLLAISCLFPLQSVAKTVNETEQQIELAMQQLLHSEMQQWQQQAGLKQLDFKLQIKVPSGAKRLPLCQSQLTFDSAGGLPIGNVQRKVSCSDQGWNLYVRASVDVTATIPVANRVLKRGAVISAADIEWRSVQLGMSDRDLVTQSQQIIGQQVLRKIRRYKAIKVVQLSSPQWVNIGDRVIIEASSNGFYANMQGEALEAGGEGQAIRVRNLSSGKVIVAYPLAPGRVATKF</sequence>
<keyword evidence="7" id="KW-1005">Bacterial flagellum biogenesis</keyword>
<evidence type="ECO:0000313" key="11">
    <source>
        <dbReference type="EMBL" id="MCL1140463.1"/>
    </source>
</evidence>
<keyword evidence="8" id="KW-0175">Coiled coil</keyword>
<evidence type="ECO:0000256" key="9">
    <source>
        <dbReference type="SAM" id="Phobius"/>
    </source>
</evidence>
<dbReference type="CDD" id="cd11614">
    <property type="entry name" value="SAF_CpaB_FlgA_like"/>
    <property type="match status" value="1"/>
</dbReference>
<dbReference type="Proteomes" id="UP001139293">
    <property type="component" value="Unassembled WGS sequence"/>
</dbReference>
<proteinExistence type="inferred from homology"/>
<dbReference type="EMBL" id="JAKILB010000015">
    <property type="protein sequence ID" value="MCL1140463.1"/>
    <property type="molecule type" value="Genomic_DNA"/>
</dbReference>
<feature type="coiled-coil region" evidence="8">
    <location>
        <begin position="27"/>
        <end position="54"/>
    </location>
</feature>
<name>A0A9X2CEN5_9GAMM</name>
<dbReference type="PANTHER" id="PTHR36307">
    <property type="entry name" value="FLAGELLA BASAL BODY P-RING FORMATION PROTEIN FLGA"/>
    <property type="match status" value="1"/>
</dbReference>
<keyword evidence="4" id="KW-0732">Signal</keyword>
<evidence type="ECO:0000256" key="8">
    <source>
        <dbReference type="SAM" id="Coils"/>
    </source>
</evidence>
<keyword evidence="11" id="KW-0966">Cell projection</keyword>
<comment type="similarity">
    <text evidence="2 7">Belongs to the FlgA family.</text>
</comment>
<comment type="function">
    <text evidence="6 7">Involved in the assembly process of the P-ring formation. It may associate with FlgF on the rod constituting a structure essential for the P-ring assembly or may act as a modulator protein for the P-ring assembly.</text>
</comment>
<protein>
    <recommendedName>
        <fullName evidence="3 7">Flagella basal body P-ring formation protein FlgA</fullName>
    </recommendedName>
</protein>
<dbReference type="Pfam" id="PF17656">
    <property type="entry name" value="ChapFlgA_N"/>
    <property type="match status" value="1"/>
</dbReference>
<dbReference type="GO" id="GO:0044780">
    <property type="term" value="P:bacterial-type flagellum assembly"/>
    <property type="evidence" value="ECO:0007669"/>
    <property type="project" value="InterPro"/>
</dbReference>
<dbReference type="InterPro" id="IPR013974">
    <property type="entry name" value="SAF"/>
</dbReference>
<dbReference type="InterPro" id="IPR039246">
    <property type="entry name" value="Flagellar_FlgA"/>
</dbReference>
<dbReference type="Gene3D" id="3.90.1210.10">
    <property type="entry name" value="Antifreeze-like/N-acetylneuraminic acid synthase C-terminal domain"/>
    <property type="match status" value="1"/>
</dbReference>
<dbReference type="PANTHER" id="PTHR36307:SF1">
    <property type="entry name" value="FLAGELLA BASAL BODY P-RING FORMATION PROTEIN FLGA"/>
    <property type="match status" value="1"/>
</dbReference>
<dbReference type="Gene3D" id="2.30.30.760">
    <property type="match status" value="1"/>
</dbReference>
<dbReference type="InterPro" id="IPR041231">
    <property type="entry name" value="FlgA_N"/>
</dbReference>
<keyword evidence="11" id="KW-0282">Flagellum</keyword>
<dbReference type="Pfam" id="PF13144">
    <property type="entry name" value="ChapFlgA"/>
    <property type="match status" value="1"/>
</dbReference>
<dbReference type="PROSITE" id="PS51257">
    <property type="entry name" value="PROKAR_LIPOPROTEIN"/>
    <property type="match status" value="1"/>
</dbReference>
<evidence type="ECO:0000256" key="6">
    <source>
        <dbReference type="ARBA" id="ARBA00025643"/>
    </source>
</evidence>
<gene>
    <name evidence="11" type="primary">flgA</name>
    <name evidence="11" type="ORF">L2740_18170</name>
</gene>
<evidence type="ECO:0000256" key="4">
    <source>
        <dbReference type="ARBA" id="ARBA00022729"/>
    </source>
</evidence>
<comment type="subcellular location">
    <subcellularLocation>
        <location evidence="1 7">Periplasm</location>
    </subcellularLocation>
</comment>
<dbReference type="SMART" id="SM00858">
    <property type="entry name" value="SAF"/>
    <property type="match status" value="1"/>
</dbReference>
<comment type="caution">
    <text evidence="11">The sequence shown here is derived from an EMBL/GenBank/DDBJ whole genome shotgun (WGS) entry which is preliminary data.</text>
</comment>
<evidence type="ECO:0000313" key="12">
    <source>
        <dbReference type="Proteomes" id="UP001139293"/>
    </source>
</evidence>
<dbReference type="InterPro" id="IPR017585">
    <property type="entry name" value="SAF_FlgA"/>
</dbReference>
<feature type="transmembrane region" description="Helical" evidence="9">
    <location>
        <begin position="6"/>
        <end position="27"/>
    </location>
</feature>
<keyword evidence="9" id="KW-0472">Membrane</keyword>
<evidence type="ECO:0000259" key="10">
    <source>
        <dbReference type="SMART" id="SM00858"/>
    </source>
</evidence>